<dbReference type="AlphaFoldDB" id="A0AAU6PEQ7"/>
<name>A0AAU6PEQ7_9GAMM</name>
<reference evidence="2" key="1">
    <citation type="submission" date="2023-10" db="EMBL/GenBank/DDBJ databases">
        <title>The first scallop-associated chemosynthetic bacterial symbiont.</title>
        <authorList>
            <person name="Lin Y.-T."/>
            <person name="Sun J."/>
            <person name="Ip J.C.-H."/>
            <person name="He X."/>
            <person name="Gao Z.-M."/>
            <person name="Perez M."/>
            <person name="Xu T."/>
            <person name="Qian P.-Y."/>
            <person name="Qiu J.-W."/>
        </authorList>
    </citation>
    <scope>NUCLEOTIDE SEQUENCE</scope>
    <source>
        <strain evidence="2">Gill1</strain>
    </source>
</reference>
<sequence>MSYEFIITNRYLKKLKKFAKKHPEVLPQYAKTVILLEINPRHPSLRLHKLQGRLGDYYSISINMSYRIVINFIIKNNQIISIDIGTHNEVY</sequence>
<dbReference type="Gene3D" id="3.30.2310.20">
    <property type="entry name" value="RelE-like"/>
    <property type="match status" value="1"/>
</dbReference>
<dbReference type="NCBIfam" id="TIGR02385">
    <property type="entry name" value="RelE_StbE"/>
    <property type="match status" value="1"/>
</dbReference>
<evidence type="ECO:0008006" key="3">
    <source>
        <dbReference type="Google" id="ProtNLM"/>
    </source>
</evidence>
<accession>A0AAU6PEQ7</accession>
<organism evidence="2">
    <name type="scientific">Catillopecten margaritatus gill symbiont</name>
    <dbReference type="NCBI Taxonomy" id="3083288"/>
    <lineage>
        <taxon>Bacteria</taxon>
        <taxon>Pseudomonadati</taxon>
        <taxon>Pseudomonadota</taxon>
        <taxon>Gammaproteobacteria</taxon>
        <taxon>sulfur-oxidizing symbionts</taxon>
    </lineage>
</organism>
<dbReference type="InterPro" id="IPR007712">
    <property type="entry name" value="RelE/ParE_toxin"/>
</dbReference>
<proteinExistence type="predicted"/>
<evidence type="ECO:0000256" key="1">
    <source>
        <dbReference type="ARBA" id="ARBA00022649"/>
    </source>
</evidence>
<dbReference type="SUPFAM" id="SSF143011">
    <property type="entry name" value="RelE-like"/>
    <property type="match status" value="1"/>
</dbReference>
<evidence type="ECO:0000313" key="2">
    <source>
        <dbReference type="EMBL" id="WXT99505.1"/>
    </source>
</evidence>
<keyword evidence="1" id="KW-1277">Toxin-antitoxin system</keyword>
<gene>
    <name evidence="2" type="ORF">Ctma_0204</name>
</gene>
<dbReference type="InterPro" id="IPR035093">
    <property type="entry name" value="RelE/ParE_toxin_dom_sf"/>
</dbReference>
<dbReference type="EMBL" id="CP138327">
    <property type="protein sequence ID" value="WXT99505.1"/>
    <property type="molecule type" value="Genomic_DNA"/>
</dbReference>
<protein>
    <recommendedName>
        <fullName evidence="3">Plasmid stabilization protein</fullName>
    </recommendedName>
</protein>